<keyword evidence="5" id="KW-0653">Protein transport</keyword>
<evidence type="ECO:0008006" key="11">
    <source>
        <dbReference type="Google" id="ProtNLM"/>
    </source>
</evidence>
<dbReference type="RefSeq" id="WP_095504557.1">
    <property type="nucleotide sequence ID" value="NZ_BSNC01000006.1"/>
</dbReference>
<dbReference type="Pfam" id="PF02416">
    <property type="entry name" value="TatA_B_E"/>
    <property type="match status" value="1"/>
</dbReference>
<evidence type="ECO:0000256" key="4">
    <source>
        <dbReference type="ARBA" id="ARBA00022692"/>
    </source>
</evidence>
<comment type="subcellular location">
    <subcellularLocation>
        <location evidence="1">Membrane</location>
        <topology evidence="1">Single-pass membrane protein</topology>
    </subcellularLocation>
</comment>
<comment type="caution">
    <text evidence="9">The sequence shown here is derived from an EMBL/GenBank/DDBJ whole genome shotgun (WGS) entry which is preliminary data.</text>
</comment>
<evidence type="ECO:0000313" key="9">
    <source>
        <dbReference type="EMBL" id="GLP97611.1"/>
    </source>
</evidence>
<gene>
    <name evidence="9" type="ORF">GCM10007895_29180</name>
</gene>
<dbReference type="GO" id="GO:0008320">
    <property type="term" value="F:protein transmembrane transporter activity"/>
    <property type="evidence" value="ECO:0007669"/>
    <property type="project" value="InterPro"/>
</dbReference>
<keyword evidence="4" id="KW-0812">Transmembrane</keyword>
<keyword evidence="10" id="KW-1185">Reference proteome</keyword>
<dbReference type="GO" id="GO:0016020">
    <property type="term" value="C:membrane"/>
    <property type="evidence" value="ECO:0007669"/>
    <property type="project" value="InterPro"/>
</dbReference>
<reference evidence="9" key="1">
    <citation type="journal article" date="2014" name="Int. J. Syst. Evol. Microbiol.">
        <title>Complete genome sequence of Corynebacterium casei LMG S-19264T (=DSM 44701T), isolated from a smear-ripened cheese.</title>
        <authorList>
            <consortium name="US DOE Joint Genome Institute (JGI-PGF)"/>
            <person name="Walter F."/>
            <person name="Albersmeier A."/>
            <person name="Kalinowski J."/>
            <person name="Ruckert C."/>
        </authorList>
    </citation>
    <scope>NUCLEOTIDE SEQUENCE</scope>
    <source>
        <strain evidence="9">NBRC 101628</strain>
    </source>
</reference>
<keyword evidence="6" id="KW-1133">Transmembrane helix</keyword>
<evidence type="ECO:0000256" key="7">
    <source>
        <dbReference type="ARBA" id="ARBA00023010"/>
    </source>
</evidence>
<evidence type="ECO:0000256" key="5">
    <source>
        <dbReference type="ARBA" id="ARBA00022927"/>
    </source>
</evidence>
<dbReference type="AlphaFoldDB" id="A0AA37RYE7"/>
<dbReference type="InterPro" id="IPR018448">
    <property type="entry name" value="TatB"/>
</dbReference>
<dbReference type="Proteomes" id="UP001161422">
    <property type="component" value="Unassembled WGS sequence"/>
</dbReference>
<proteinExistence type="predicted"/>
<name>A0AA37RYE7_9GAMM</name>
<protein>
    <recommendedName>
        <fullName evidence="11">Sec-independent protein translocase protein TatB</fullName>
    </recommendedName>
</protein>
<dbReference type="InterPro" id="IPR003369">
    <property type="entry name" value="TatA/B/E"/>
</dbReference>
<evidence type="ECO:0000256" key="1">
    <source>
        <dbReference type="ARBA" id="ARBA00004167"/>
    </source>
</evidence>
<accession>A0AA37RYE7</accession>
<dbReference type="EMBL" id="BSNC01000006">
    <property type="protein sequence ID" value="GLP97611.1"/>
    <property type="molecule type" value="Genomic_DNA"/>
</dbReference>
<evidence type="ECO:0000313" key="10">
    <source>
        <dbReference type="Proteomes" id="UP001161422"/>
    </source>
</evidence>
<evidence type="ECO:0000256" key="6">
    <source>
        <dbReference type="ARBA" id="ARBA00022989"/>
    </source>
</evidence>
<dbReference type="PRINTS" id="PR01506">
    <property type="entry name" value="TATBPROTEIN"/>
</dbReference>
<keyword evidence="7" id="KW-0811">Translocation</keyword>
<reference evidence="9" key="2">
    <citation type="submission" date="2023-01" db="EMBL/GenBank/DDBJ databases">
        <title>Draft genome sequence of Paraferrimonas sedimenticola strain NBRC 101628.</title>
        <authorList>
            <person name="Sun Q."/>
            <person name="Mori K."/>
        </authorList>
    </citation>
    <scope>NUCLEOTIDE SEQUENCE</scope>
    <source>
        <strain evidence="9">NBRC 101628</strain>
    </source>
</reference>
<dbReference type="NCBIfam" id="TIGR01410">
    <property type="entry name" value="tatB"/>
    <property type="match status" value="1"/>
</dbReference>
<dbReference type="GO" id="GO:0043953">
    <property type="term" value="P:protein transport by the Tat complex"/>
    <property type="evidence" value="ECO:0007669"/>
    <property type="project" value="InterPro"/>
</dbReference>
<keyword evidence="8" id="KW-0472">Membrane</keyword>
<evidence type="ECO:0000256" key="2">
    <source>
        <dbReference type="ARBA" id="ARBA00022448"/>
    </source>
</evidence>
<organism evidence="9 10">
    <name type="scientific">Paraferrimonas sedimenticola</name>
    <dbReference type="NCBI Taxonomy" id="375674"/>
    <lineage>
        <taxon>Bacteria</taxon>
        <taxon>Pseudomonadati</taxon>
        <taxon>Pseudomonadota</taxon>
        <taxon>Gammaproteobacteria</taxon>
        <taxon>Alteromonadales</taxon>
        <taxon>Ferrimonadaceae</taxon>
        <taxon>Paraferrimonas</taxon>
    </lineage>
</organism>
<sequence>MFDIGMFELVMIAIVGLVILGPQQMTAMIKAVITGVNKARQMSTQLSQQLNRELKNIETSVEEKPN</sequence>
<keyword evidence="3" id="KW-1003">Cell membrane</keyword>
<keyword evidence="2" id="KW-0813">Transport</keyword>
<evidence type="ECO:0000256" key="8">
    <source>
        <dbReference type="ARBA" id="ARBA00023136"/>
    </source>
</evidence>
<evidence type="ECO:0000256" key="3">
    <source>
        <dbReference type="ARBA" id="ARBA00022475"/>
    </source>
</evidence>
<dbReference type="Gene3D" id="1.20.5.3310">
    <property type="match status" value="1"/>
</dbReference>